<evidence type="ECO:0000313" key="2">
    <source>
        <dbReference type="EMBL" id="GKV12724.1"/>
    </source>
</evidence>
<comment type="caution">
    <text evidence="2">The sequence shown here is derived from an EMBL/GenBank/DDBJ whole genome shotgun (WGS) entry which is preliminary data.</text>
</comment>
<protein>
    <recommendedName>
        <fullName evidence="1">Reverse transcriptase domain-containing protein</fullName>
    </recommendedName>
</protein>
<evidence type="ECO:0000259" key="1">
    <source>
        <dbReference type="Pfam" id="PF00078"/>
    </source>
</evidence>
<evidence type="ECO:0000313" key="3">
    <source>
        <dbReference type="Proteomes" id="UP001054252"/>
    </source>
</evidence>
<dbReference type="AlphaFoldDB" id="A0AAV5JDV2"/>
<dbReference type="InterPro" id="IPR000477">
    <property type="entry name" value="RT_dom"/>
</dbReference>
<reference evidence="2 3" key="1">
    <citation type="journal article" date="2021" name="Commun. Biol.">
        <title>The genome of Shorea leprosula (Dipterocarpaceae) highlights the ecological relevance of drought in aseasonal tropical rainforests.</title>
        <authorList>
            <person name="Ng K.K.S."/>
            <person name="Kobayashi M.J."/>
            <person name="Fawcett J.A."/>
            <person name="Hatakeyama M."/>
            <person name="Paape T."/>
            <person name="Ng C.H."/>
            <person name="Ang C.C."/>
            <person name="Tnah L.H."/>
            <person name="Lee C.T."/>
            <person name="Nishiyama T."/>
            <person name="Sese J."/>
            <person name="O'Brien M.J."/>
            <person name="Copetti D."/>
            <person name="Mohd Noor M.I."/>
            <person name="Ong R.C."/>
            <person name="Putra M."/>
            <person name="Sireger I.Z."/>
            <person name="Indrioko S."/>
            <person name="Kosugi Y."/>
            <person name="Izuno A."/>
            <person name="Isagi Y."/>
            <person name="Lee S.L."/>
            <person name="Shimizu K.K."/>
        </authorList>
    </citation>
    <scope>NUCLEOTIDE SEQUENCE [LARGE SCALE GENOMIC DNA]</scope>
    <source>
        <strain evidence="2">214</strain>
    </source>
</reference>
<dbReference type="PANTHER" id="PTHR31635">
    <property type="entry name" value="REVERSE TRANSCRIPTASE DOMAIN-CONTAINING PROTEIN-RELATED"/>
    <property type="match status" value="1"/>
</dbReference>
<proteinExistence type="predicted"/>
<organism evidence="2 3">
    <name type="scientific">Rubroshorea leprosula</name>
    <dbReference type="NCBI Taxonomy" id="152421"/>
    <lineage>
        <taxon>Eukaryota</taxon>
        <taxon>Viridiplantae</taxon>
        <taxon>Streptophyta</taxon>
        <taxon>Embryophyta</taxon>
        <taxon>Tracheophyta</taxon>
        <taxon>Spermatophyta</taxon>
        <taxon>Magnoliopsida</taxon>
        <taxon>eudicotyledons</taxon>
        <taxon>Gunneridae</taxon>
        <taxon>Pentapetalae</taxon>
        <taxon>rosids</taxon>
        <taxon>malvids</taxon>
        <taxon>Malvales</taxon>
        <taxon>Dipterocarpaceae</taxon>
        <taxon>Rubroshorea</taxon>
    </lineage>
</organism>
<dbReference type="Proteomes" id="UP001054252">
    <property type="component" value="Unassembled WGS sequence"/>
</dbReference>
<name>A0AAV5JDV2_9ROSI</name>
<keyword evidence="3" id="KW-1185">Reference proteome</keyword>
<accession>A0AAV5JDV2</accession>
<dbReference type="EMBL" id="BPVZ01000037">
    <property type="protein sequence ID" value="GKV12724.1"/>
    <property type="molecule type" value="Genomic_DNA"/>
</dbReference>
<dbReference type="PANTHER" id="PTHR31635:SF196">
    <property type="entry name" value="REVERSE TRANSCRIPTASE DOMAIN-CONTAINING PROTEIN-RELATED"/>
    <property type="match status" value="1"/>
</dbReference>
<gene>
    <name evidence="2" type="ORF">SLEP1_g23841</name>
</gene>
<feature type="domain" description="Reverse transcriptase" evidence="1">
    <location>
        <begin position="826"/>
        <end position="905"/>
    </location>
</feature>
<dbReference type="Pfam" id="PF00078">
    <property type="entry name" value="RVT_1"/>
    <property type="match status" value="1"/>
</dbReference>
<sequence>MRGRERQRQQDSQRGRIRRMAQSREFVGYRGTGIQHKEGGSGLARRMLCREDILGRSSSKPVGEILYGRILSCSVRPMGGKLVLLDCKDKNELRDLVKLGKDWLSQWFEDVRPWTPNMIACERFVWLRCQGVPLQAWGEEFFTTLACIWGKFICLDDSTSARKRFNIGRFLISTSTMDFISKSLSIKVNGRPVNVKITEEESTNGIFRMKSDFNPCFASDFDGGDDESWSLESSKGEYMEDEQFEPMQSNEIPSSGVDKKDDEVAKADRVKDEMTVNLVPVEDIRCQDINGSLDSIKDGVDMSARNTRTQSEAWKIAKDSVVGAPNSNLICSNGEMELNNAVIVEKAREPFGEVLGLDENGLGERDMDLVGKENGLDGIDLQRPIENQLKVPSETQDVVGRNPGIEKKKRRSKLETAIPVFNASKDNRVASESVGDNGIANYNRDRMKQESNSTLEIWNFAKKIRVVAKGNEEEVVQQIERMERRDKTGKETATTKDTANGNAGDGLFGVFGFWGPENIPVYLVNVYAPFRNSQEFTGSKRQQGLIDSLSQRNGYLIWETVFDAWFESPNFKECVTEEWRAAKIHKRKGFILKEKLKKLKASLKVKSKNLVTETENKIKVAKENIEKLDLVREFRQLTESEKDQRKSSTLELWNNLKAKESIWRQKVRRQWIRDGDANTCFFHRCAKGRWRRNEINNLMVDRRQLVEVNKIKEGVATYFEKMFMEEEWVRPTLEGLRFSRLSTAQNEFLISEFEEKEVQKAIWECDGTKAPSPDGFNFNFIKSMWEVLKEDIMAFVQEFHNSGRMNRGLNSSFMVLIPKLENPQRIEEFRPISLIHSMYKIIAKLLANRLRQVMDHLIREQQMAFLSDRQLCEVVVIANEVLDEAKRKKTRSFAFKVDFEKAYDKGLEPLCNIAGSGGGGAGWRIVCIPCIWCIWLARNERIFKGSLVETNRLFELVQMRSYHWLKGKLEGSYFNYNEWSADPLLCMKSMKKKKIMMRKQ</sequence>